<organism evidence="2 3">
    <name type="scientific">Elsinoe australis</name>
    <dbReference type="NCBI Taxonomy" id="40998"/>
    <lineage>
        <taxon>Eukaryota</taxon>
        <taxon>Fungi</taxon>
        <taxon>Dikarya</taxon>
        <taxon>Ascomycota</taxon>
        <taxon>Pezizomycotina</taxon>
        <taxon>Dothideomycetes</taxon>
        <taxon>Dothideomycetidae</taxon>
        <taxon>Myriangiales</taxon>
        <taxon>Elsinoaceae</taxon>
        <taxon>Elsinoe</taxon>
    </lineage>
</organism>
<feature type="compositionally biased region" description="Low complexity" evidence="1">
    <location>
        <begin position="70"/>
        <end position="87"/>
    </location>
</feature>
<evidence type="ECO:0000313" key="2">
    <source>
        <dbReference type="EMBL" id="PSK57868.1"/>
    </source>
</evidence>
<protein>
    <recommendedName>
        <fullName evidence="4">SWIM-type domain-containing protein</fullName>
    </recommendedName>
</protein>
<dbReference type="EMBL" id="NHZQ01000037">
    <property type="protein sequence ID" value="PSK57868.1"/>
    <property type="molecule type" value="Genomic_DNA"/>
</dbReference>
<comment type="caution">
    <text evidence="2">The sequence shown here is derived from an EMBL/GenBank/DDBJ whole genome shotgun (WGS) entry which is preliminary data.</text>
</comment>
<feature type="compositionally biased region" description="Polar residues" evidence="1">
    <location>
        <begin position="135"/>
        <end position="149"/>
    </location>
</feature>
<reference evidence="2 3" key="1">
    <citation type="submission" date="2017-05" db="EMBL/GenBank/DDBJ databases">
        <title>Draft genome sequence of Elsinoe australis.</title>
        <authorList>
            <person name="Cheng Q."/>
        </authorList>
    </citation>
    <scope>NUCLEOTIDE SEQUENCE [LARGE SCALE GENOMIC DNA]</scope>
    <source>
        <strain evidence="2 3">NL1</strain>
    </source>
</reference>
<dbReference type="OrthoDB" id="5413281at2759"/>
<name>A0A2P8ABQ2_9PEZI</name>
<dbReference type="AlphaFoldDB" id="A0A2P8ABQ2"/>
<feature type="region of interest" description="Disordered" evidence="1">
    <location>
        <begin position="70"/>
        <end position="95"/>
    </location>
</feature>
<accession>A0A2P8ABQ2</accession>
<feature type="compositionally biased region" description="Acidic residues" evidence="1">
    <location>
        <begin position="155"/>
        <end position="169"/>
    </location>
</feature>
<feature type="region of interest" description="Disordered" evidence="1">
    <location>
        <begin position="107"/>
        <end position="169"/>
    </location>
</feature>
<evidence type="ECO:0000256" key="1">
    <source>
        <dbReference type="SAM" id="MobiDB-lite"/>
    </source>
</evidence>
<evidence type="ECO:0000313" key="3">
    <source>
        <dbReference type="Proteomes" id="UP000243723"/>
    </source>
</evidence>
<dbReference type="STRING" id="40998.A0A2P8ABQ2"/>
<dbReference type="Proteomes" id="UP000243723">
    <property type="component" value="Unassembled WGS sequence"/>
</dbReference>
<proteinExistence type="predicted"/>
<keyword evidence="3" id="KW-1185">Reference proteome</keyword>
<sequence>MLTKRRLLSNVLETLAAIPPADPPASNPLKFLATNQPIKNLFFTLHVLFPTALLPALDLLDRHQIHRFILSGPSSTTDPSLSLPQSPAGHTIPPSKKQRMYLVLSSLSPSSSTHPHPHRHHGSAPGHDRPRPYRPNQSQARTQVASSIASRLYDDDPADDTDGDESEGLDEARRYHRVRLEAGHCSCPGFAFEMFPSGPSSRAQGRGGRIDGQGDAGCVRGLGDWVAPGNGGDGAFASLLRGGETPMCKHLLACLLVERCEGLFGGVVRDREVGVEEWVGWEAGWGG</sequence>
<gene>
    <name evidence="2" type="ORF">B9Z65_9070</name>
</gene>
<evidence type="ECO:0008006" key="4">
    <source>
        <dbReference type="Google" id="ProtNLM"/>
    </source>
</evidence>